<evidence type="ECO:0000313" key="4">
    <source>
        <dbReference type="Proteomes" id="UP001589758"/>
    </source>
</evidence>
<gene>
    <name evidence="3" type="ORF">ACFFIT_00650</name>
</gene>
<name>A0ABV6C6N5_9GAMM</name>
<protein>
    <submittedName>
        <fullName evidence="3">UPF0149 family protein</fullName>
    </submittedName>
</protein>
<dbReference type="EMBL" id="JBHLXE010000013">
    <property type="protein sequence ID" value="MFC0178623.1"/>
    <property type="molecule type" value="Genomic_DNA"/>
</dbReference>
<proteinExistence type="inferred from homology"/>
<organism evidence="3 4">
    <name type="scientific">Thorsellia kenyensis</name>
    <dbReference type="NCBI Taxonomy" id="1549888"/>
    <lineage>
        <taxon>Bacteria</taxon>
        <taxon>Pseudomonadati</taxon>
        <taxon>Pseudomonadota</taxon>
        <taxon>Gammaproteobacteria</taxon>
        <taxon>Enterobacterales</taxon>
        <taxon>Thorselliaceae</taxon>
        <taxon>Thorsellia</taxon>
    </lineage>
</organism>
<dbReference type="Proteomes" id="UP001589758">
    <property type="component" value="Unassembled WGS sequence"/>
</dbReference>
<dbReference type="PANTHER" id="PTHR37528:SF1">
    <property type="entry name" value="UPF0149 PROTEIN YGFB"/>
    <property type="match status" value="1"/>
</dbReference>
<comment type="caution">
    <text evidence="3">The sequence shown here is derived from an EMBL/GenBank/DDBJ whole genome shotgun (WGS) entry which is preliminary data.</text>
</comment>
<comment type="similarity">
    <text evidence="1">Belongs to the UPF0149 family.</text>
</comment>
<evidence type="ECO:0000256" key="2">
    <source>
        <dbReference type="SAM" id="MobiDB-lite"/>
    </source>
</evidence>
<dbReference type="NCBIfam" id="NF002477">
    <property type="entry name" value="PRK01736.1"/>
    <property type="match status" value="1"/>
</dbReference>
<dbReference type="InterPro" id="IPR011978">
    <property type="entry name" value="YgfB-like"/>
</dbReference>
<dbReference type="PANTHER" id="PTHR37528">
    <property type="entry name" value="UPF0149 PROTEIN YGFB"/>
    <property type="match status" value="1"/>
</dbReference>
<feature type="region of interest" description="Disordered" evidence="2">
    <location>
        <begin position="181"/>
        <end position="208"/>
    </location>
</feature>
<dbReference type="Pfam" id="PF03695">
    <property type="entry name" value="UPF0149"/>
    <property type="match status" value="1"/>
</dbReference>
<evidence type="ECO:0000256" key="1">
    <source>
        <dbReference type="ARBA" id="ARBA00038308"/>
    </source>
</evidence>
<dbReference type="RefSeq" id="WP_385875441.1">
    <property type="nucleotide sequence ID" value="NZ_JBHLXE010000013.1"/>
</dbReference>
<reference evidence="3 4" key="1">
    <citation type="submission" date="2024-09" db="EMBL/GenBank/DDBJ databases">
        <authorList>
            <person name="Sun Q."/>
            <person name="Mori K."/>
        </authorList>
    </citation>
    <scope>NUCLEOTIDE SEQUENCE [LARGE SCALE GENOMIC DNA]</scope>
    <source>
        <strain evidence="3 4">CCM 8545</strain>
    </source>
</reference>
<dbReference type="InterPro" id="IPR036255">
    <property type="entry name" value="YgfB-like_sf"/>
</dbReference>
<accession>A0ABV6C6N5</accession>
<dbReference type="Gene3D" id="1.20.120.740">
    <property type="entry name" value="YgfB uncharacterised protein family UPF0149, PF03695"/>
    <property type="match status" value="1"/>
</dbReference>
<dbReference type="SUPFAM" id="SSF101327">
    <property type="entry name" value="YgfB-like"/>
    <property type="match status" value="1"/>
</dbReference>
<sequence length="208" mass="23702">MSHDRTLINYKDLSNLLNQLQFPMTVSEIHGLVLGLIIGEKNEEKRMTLLYELTNEGESFPHELREAIIGVSEYSIKGLLSEDSSFELLLPDNSYSVFDRLDALVEWVNHFLLGLGVTRVDIATFDGDIKEIFSDFREITKLGYDLDDDEKELASDLEKVMEYVKISVLIYNNKFNPTSKEIKGNQTNKNSSTSHPASLIINENKTLH</sequence>
<evidence type="ECO:0000313" key="3">
    <source>
        <dbReference type="EMBL" id="MFC0178623.1"/>
    </source>
</evidence>
<keyword evidence="4" id="KW-1185">Reference proteome</keyword>